<dbReference type="InterPro" id="IPR029787">
    <property type="entry name" value="Nucleotide_cyclase"/>
</dbReference>
<dbReference type="RefSeq" id="WP_168546607.1">
    <property type="nucleotide sequence ID" value="NZ_BAAAKS010000050.1"/>
</dbReference>
<feature type="transmembrane region" description="Helical" evidence="1">
    <location>
        <begin position="85"/>
        <end position="102"/>
    </location>
</feature>
<proteinExistence type="predicted"/>
<dbReference type="InterPro" id="IPR043128">
    <property type="entry name" value="Rev_trsase/Diguanyl_cyclase"/>
</dbReference>
<evidence type="ECO:0000256" key="1">
    <source>
        <dbReference type="SAM" id="Phobius"/>
    </source>
</evidence>
<keyword evidence="1" id="KW-0472">Membrane</keyword>
<accession>A0A846X1Y5</accession>
<gene>
    <name evidence="3" type="ORF">HF999_14715</name>
</gene>
<dbReference type="InterPro" id="IPR050469">
    <property type="entry name" value="Diguanylate_Cyclase"/>
</dbReference>
<dbReference type="PANTHER" id="PTHR45138:SF9">
    <property type="entry name" value="DIGUANYLATE CYCLASE DGCM-RELATED"/>
    <property type="match status" value="1"/>
</dbReference>
<keyword evidence="1" id="KW-1133">Transmembrane helix</keyword>
<sequence length="380" mass="39410">MRTWWRGGPDYQQRIAYFDSRGLLRGFQLVVSTCAVVLGGLAVNVLLVHPGDEPRFSVVVQLAGAATGLFWAMRWQVRPVPSESGAMVFVVTSDLLIIAVSATDVDAMAAAFGLSGLTLIAIFVAFVLSPAQFMANAGICAVAIAAFAVGLYQSYGWPATVLKVTLLAITTIAVPASVQIGLAFLSQDAAESDTDPLTKTLNRRGFRRTTGSTITDLAAGRRQVSVALILVDVNDFKAINDVHGHEVGDAVLTRIADVLRGAAEGGLVARLGGDEFAVLMVGAARSRYVRIADRIRWSIEAEAGPAGVPVTSSIGVAIGGIAVADEEAAVGLLLNRADEAMYEAKRGGQPVVISTVLDHPALGVAPVDAAGCGGGDVASG</sequence>
<protein>
    <submittedName>
        <fullName evidence="3">GGDEF domain-containing protein</fullName>
    </submittedName>
</protein>
<reference evidence="3 4" key="1">
    <citation type="submission" date="2020-04" db="EMBL/GenBank/DDBJ databases">
        <title>MicrobeNet Type strains.</title>
        <authorList>
            <person name="Nicholson A.C."/>
        </authorList>
    </citation>
    <scope>NUCLEOTIDE SEQUENCE [LARGE SCALE GENOMIC DNA]</scope>
    <source>
        <strain evidence="3 4">DSM 44113</strain>
    </source>
</reference>
<organism evidence="3 4">
    <name type="scientific">Tsukamurella spumae</name>
    <dbReference type="NCBI Taxonomy" id="44753"/>
    <lineage>
        <taxon>Bacteria</taxon>
        <taxon>Bacillati</taxon>
        <taxon>Actinomycetota</taxon>
        <taxon>Actinomycetes</taxon>
        <taxon>Mycobacteriales</taxon>
        <taxon>Tsukamurellaceae</taxon>
        <taxon>Tsukamurella</taxon>
    </lineage>
</organism>
<dbReference type="InterPro" id="IPR000160">
    <property type="entry name" value="GGDEF_dom"/>
</dbReference>
<feature type="transmembrane region" description="Helical" evidence="1">
    <location>
        <begin position="164"/>
        <end position="185"/>
    </location>
</feature>
<dbReference type="Proteomes" id="UP000582646">
    <property type="component" value="Unassembled WGS sequence"/>
</dbReference>
<evidence type="ECO:0000313" key="4">
    <source>
        <dbReference type="Proteomes" id="UP000582646"/>
    </source>
</evidence>
<feature type="transmembrane region" description="Helical" evidence="1">
    <location>
        <begin position="29"/>
        <end position="49"/>
    </location>
</feature>
<dbReference type="CDD" id="cd01949">
    <property type="entry name" value="GGDEF"/>
    <property type="match status" value="1"/>
</dbReference>
<dbReference type="GO" id="GO:0052621">
    <property type="term" value="F:diguanylate cyclase activity"/>
    <property type="evidence" value="ECO:0007669"/>
    <property type="project" value="TreeGrafter"/>
</dbReference>
<keyword evidence="4" id="KW-1185">Reference proteome</keyword>
<feature type="domain" description="GGDEF" evidence="2">
    <location>
        <begin position="224"/>
        <end position="356"/>
    </location>
</feature>
<comment type="caution">
    <text evidence="3">The sequence shown here is derived from an EMBL/GenBank/DDBJ whole genome shotgun (WGS) entry which is preliminary data.</text>
</comment>
<evidence type="ECO:0000313" key="3">
    <source>
        <dbReference type="EMBL" id="NKY19617.1"/>
    </source>
</evidence>
<dbReference type="NCBIfam" id="TIGR00254">
    <property type="entry name" value="GGDEF"/>
    <property type="match status" value="1"/>
</dbReference>
<name>A0A846X1Y5_9ACTN</name>
<dbReference type="PROSITE" id="PS50887">
    <property type="entry name" value="GGDEF"/>
    <property type="match status" value="1"/>
</dbReference>
<dbReference type="EMBL" id="JAAXOQ010000019">
    <property type="protein sequence ID" value="NKY19617.1"/>
    <property type="molecule type" value="Genomic_DNA"/>
</dbReference>
<dbReference type="PANTHER" id="PTHR45138">
    <property type="entry name" value="REGULATORY COMPONENTS OF SENSORY TRANSDUCTION SYSTEM"/>
    <property type="match status" value="1"/>
</dbReference>
<evidence type="ECO:0000259" key="2">
    <source>
        <dbReference type="PROSITE" id="PS50887"/>
    </source>
</evidence>
<feature type="transmembrane region" description="Helical" evidence="1">
    <location>
        <begin position="133"/>
        <end position="152"/>
    </location>
</feature>
<feature type="transmembrane region" description="Helical" evidence="1">
    <location>
        <begin position="108"/>
        <end position="128"/>
    </location>
</feature>
<dbReference type="Pfam" id="PF00990">
    <property type="entry name" value="GGDEF"/>
    <property type="match status" value="1"/>
</dbReference>
<dbReference type="SMART" id="SM00267">
    <property type="entry name" value="GGDEF"/>
    <property type="match status" value="1"/>
</dbReference>
<dbReference type="Gene3D" id="3.30.70.270">
    <property type="match status" value="1"/>
</dbReference>
<dbReference type="AlphaFoldDB" id="A0A846X1Y5"/>
<feature type="transmembrane region" description="Helical" evidence="1">
    <location>
        <begin position="55"/>
        <end position="73"/>
    </location>
</feature>
<keyword evidence="1" id="KW-0812">Transmembrane</keyword>
<dbReference type="SUPFAM" id="SSF55073">
    <property type="entry name" value="Nucleotide cyclase"/>
    <property type="match status" value="1"/>
</dbReference>